<evidence type="ECO:0000313" key="3">
    <source>
        <dbReference type="Proteomes" id="UP000499080"/>
    </source>
</evidence>
<proteinExistence type="predicted"/>
<comment type="caution">
    <text evidence="2">The sequence shown here is derived from an EMBL/GenBank/DDBJ whole genome shotgun (WGS) entry which is preliminary data.</text>
</comment>
<dbReference type="EMBL" id="BGPR01031865">
    <property type="protein sequence ID" value="GBO05133.1"/>
    <property type="molecule type" value="Genomic_DNA"/>
</dbReference>
<organism evidence="2 3">
    <name type="scientific">Araneus ventricosus</name>
    <name type="common">Orbweaver spider</name>
    <name type="synonym">Epeira ventricosa</name>
    <dbReference type="NCBI Taxonomy" id="182803"/>
    <lineage>
        <taxon>Eukaryota</taxon>
        <taxon>Metazoa</taxon>
        <taxon>Ecdysozoa</taxon>
        <taxon>Arthropoda</taxon>
        <taxon>Chelicerata</taxon>
        <taxon>Arachnida</taxon>
        <taxon>Araneae</taxon>
        <taxon>Araneomorphae</taxon>
        <taxon>Entelegynae</taxon>
        <taxon>Araneoidea</taxon>
        <taxon>Araneidae</taxon>
        <taxon>Araneus</taxon>
    </lineage>
</organism>
<name>A0A4Y2TY92_ARAVE</name>
<evidence type="ECO:0000313" key="2">
    <source>
        <dbReference type="EMBL" id="GBO05133.1"/>
    </source>
</evidence>
<dbReference type="EMBL" id="BGPR01031860">
    <property type="protein sequence ID" value="GBO05128.1"/>
    <property type="molecule type" value="Genomic_DNA"/>
</dbReference>
<accession>A0A4Y2TY92</accession>
<dbReference type="Proteomes" id="UP000499080">
    <property type="component" value="Unassembled WGS sequence"/>
</dbReference>
<protein>
    <submittedName>
        <fullName evidence="2">Uncharacterized protein</fullName>
    </submittedName>
</protein>
<gene>
    <name evidence="2" type="ORF">AVEN_169617_1</name>
    <name evidence="1" type="ORF">AVEN_189240_1</name>
</gene>
<dbReference type="OrthoDB" id="415822at2759"/>
<dbReference type="AlphaFoldDB" id="A0A4Y2TY92"/>
<keyword evidence="3" id="KW-1185">Reference proteome</keyword>
<dbReference type="SUPFAM" id="SSF56219">
    <property type="entry name" value="DNase I-like"/>
    <property type="match status" value="1"/>
</dbReference>
<sequence length="137" mass="15741">MSNGLCGVQINVNHSLAAHTQAFQVTKEMNLDFLAVQKPYVIQGEPLRANFSCKTFMSGDKRAILYILNNNLHSYFKSRTTYTSAAEIHFNGFILNLTNAYYPPREDIETVLEELKDFDFKKSFNLLVDDFNCQSRE</sequence>
<evidence type="ECO:0000313" key="1">
    <source>
        <dbReference type="EMBL" id="GBO05128.1"/>
    </source>
</evidence>
<reference evidence="2 3" key="1">
    <citation type="journal article" date="2019" name="Sci. Rep.">
        <title>Orb-weaving spider Araneus ventricosus genome elucidates the spidroin gene catalogue.</title>
        <authorList>
            <person name="Kono N."/>
            <person name="Nakamura H."/>
            <person name="Ohtoshi R."/>
            <person name="Moran D.A.P."/>
            <person name="Shinohara A."/>
            <person name="Yoshida Y."/>
            <person name="Fujiwara M."/>
            <person name="Mori M."/>
            <person name="Tomita M."/>
            <person name="Arakawa K."/>
        </authorList>
    </citation>
    <scope>NUCLEOTIDE SEQUENCE [LARGE SCALE GENOMIC DNA]</scope>
</reference>
<dbReference type="Gene3D" id="3.60.10.10">
    <property type="entry name" value="Endonuclease/exonuclease/phosphatase"/>
    <property type="match status" value="1"/>
</dbReference>
<dbReference type="InterPro" id="IPR036691">
    <property type="entry name" value="Endo/exonu/phosph_ase_sf"/>
</dbReference>